<evidence type="ECO:0000256" key="2">
    <source>
        <dbReference type="ARBA" id="ARBA00022692"/>
    </source>
</evidence>
<dbReference type="SUPFAM" id="SSF48403">
    <property type="entry name" value="Ankyrin repeat"/>
    <property type="match status" value="1"/>
</dbReference>
<evidence type="ECO:0000256" key="3">
    <source>
        <dbReference type="ARBA" id="ARBA00022737"/>
    </source>
</evidence>
<gene>
    <name evidence="11" type="primary">LOC125423261</name>
</gene>
<comment type="subcellular location">
    <subcellularLocation>
        <location evidence="1">Membrane</location>
        <topology evidence="1">Multi-pass membrane protein</topology>
    </subcellularLocation>
</comment>
<dbReference type="InterPro" id="IPR002110">
    <property type="entry name" value="Ankyrin_rpt"/>
</dbReference>
<feature type="domain" description="PGG" evidence="9">
    <location>
        <begin position="250"/>
        <end position="280"/>
    </location>
</feature>
<evidence type="ECO:0000313" key="10">
    <source>
        <dbReference type="Proteomes" id="UP001652623"/>
    </source>
</evidence>
<dbReference type="PROSITE" id="PS50088">
    <property type="entry name" value="ANK_REPEAT"/>
    <property type="match status" value="1"/>
</dbReference>
<dbReference type="RefSeq" id="XP_048332889.2">
    <property type="nucleotide sequence ID" value="XM_048476932.2"/>
</dbReference>
<evidence type="ECO:0000256" key="7">
    <source>
        <dbReference type="PROSITE-ProRule" id="PRU00023"/>
    </source>
</evidence>
<dbReference type="Gene3D" id="1.25.40.20">
    <property type="entry name" value="Ankyrin repeat-containing domain"/>
    <property type="match status" value="1"/>
</dbReference>
<feature type="transmembrane region" description="Helical" evidence="8">
    <location>
        <begin position="259"/>
        <end position="280"/>
    </location>
</feature>
<organism evidence="10 11">
    <name type="scientific">Ziziphus jujuba</name>
    <name type="common">Chinese jujube</name>
    <name type="synonym">Ziziphus sativa</name>
    <dbReference type="NCBI Taxonomy" id="326968"/>
    <lineage>
        <taxon>Eukaryota</taxon>
        <taxon>Viridiplantae</taxon>
        <taxon>Streptophyta</taxon>
        <taxon>Embryophyta</taxon>
        <taxon>Tracheophyta</taxon>
        <taxon>Spermatophyta</taxon>
        <taxon>Magnoliopsida</taxon>
        <taxon>eudicotyledons</taxon>
        <taxon>Gunneridae</taxon>
        <taxon>Pentapetalae</taxon>
        <taxon>rosids</taxon>
        <taxon>fabids</taxon>
        <taxon>Rosales</taxon>
        <taxon>Rhamnaceae</taxon>
        <taxon>Paliureae</taxon>
        <taxon>Ziziphus</taxon>
    </lineage>
</organism>
<evidence type="ECO:0000259" key="9">
    <source>
        <dbReference type="Pfam" id="PF13962"/>
    </source>
</evidence>
<dbReference type="PANTHER" id="PTHR24186:SF36">
    <property type="entry name" value="SERINE_THREONINE-PROTEIN PHOSPHATASE 6 REGULATORY ANKYRIN REPEAT SUBUNIT A-LIKE"/>
    <property type="match status" value="1"/>
</dbReference>
<dbReference type="PROSITE" id="PS50297">
    <property type="entry name" value="ANK_REP_REGION"/>
    <property type="match status" value="1"/>
</dbReference>
<evidence type="ECO:0000256" key="6">
    <source>
        <dbReference type="ARBA" id="ARBA00023136"/>
    </source>
</evidence>
<sequence length="314" mass="34524">MLDECKSPATGGPDGRNVLHAATIRKDEEMIKEILGKMGGKGAQMLEEADEMGWTPLHHAAKMGYLPAVKLLLELPIGREKAAYKKDKQGNTALHLAAALNCKEIISEIINWCPECYELVNEEGRNILHSAVQNNDVYQLAVYTILKTNAFSNLLNEKDAKGNTPLNHIAISLNSDRLDDLIDHPRVDKMAFNKQNRNAFDLASTSKVFAPRKKYFKRRLQKHGLRLGLRIPRLNNEVEENGRENSALNELEKAQNTNLIVAALIATVTFTTGFTVPGAFALTTLAMAAMVAAFVTGTCVIGFTTLPPHVGHGL</sequence>
<keyword evidence="10" id="KW-1185">Reference proteome</keyword>
<evidence type="ECO:0000256" key="8">
    <source>
        <dbReference type="SAM" id="Phobius"/>
    </source>
</evidence>
<accession>A0ABM3IPQ7</accession>
<evidence type="ECO:0000313" key="11">
    <source>
        <dbReference type="RefSeq" id="XP_048332889.2"/>
    </source>
</evidence>
<evidence type="ECO:0000256" key="1">
    <source>
        <dbReference type="ARBA" id="ARBA00004141"/>
    </source>
</evidence>
<keyword evidence="4 8" id="KW-1133">Transmembrane helix</keyword>
<protein>
    <submittedName>
        <fullName evidence="11">Ankyrin repeat-containing protein At5g02620-like</fullName>
    </submittedName>
</protein>
<dbReference type="GeneID" id="125423261"/>
<keyword evidence="6 8" id="KW-0472">Membrane</keyword>
<keyword evidence="2 8" id="KW-0812">Transmembrane</keyword>
<dbReference type="Pfam" id="PF12796">
    <property type="entry name" value="Ank_2"/>
    <property type="match status" value="2"/>
</dbReference>
<dbReference type="Proteomes" id="UP001652623">
    <property type="component" value="Chromosome 3"/>
</dbReference>
<feature type="transmembrane region" description="Helical" evidence="8">
    <location>
        <begin position="286"/>
        <end position="306"/>
    </location>
</feature>
<keyword evidence="5 7" id="KW-0040">ANK repeat</keyword>
<name>A0ABM3IPQ7_ZIZJJ</name>
<dbReference type="SMART" id="SM00248">
    <property type="entry name" value="ANK"/>
    <property type="match status" value="5"/>
</dbReference>
<dbReference type="Pfam" id="PF13962">
    <property type="entry name" value="PGG"/>
    <property type="match status" value="1"/>
</dbReference>
<evidence type="ECO:0000256" key="5">
    <source>
        <dbReference type="ARBA" id="ARBA00023043"/>
    </source>
</evidence>
<reference evidence="11" key="1">
    <citation type="submission" date="2025-08" db="UniProtKB">
        <authorList>
            <consortium name="RefSeq"/>
        </authorList>
    </citation>
    <scope>IDENTIFICATION</scope>
    <source>
        <tissue evidence="11">Seedling</tissue>
    </source>
</reference>
<dbReference type="InterPro" id="IPR036770">
    <property type="entry name" value="Ankyrin_rpt-contain_sf"/>
</dbReference>
<feature type="repeat" description="ANK" evidence="7">
    <location>
        <begin position="52"/>
        <end position="74"/>
    </location>
</feature>
<dbReference type="InterPro" id="IPR026961">
    <property type="entry name" value="PGG_dom"/>
</dbReference>
<keyword evidence="3" id="KW-0677">Repeat</keyword>
<proteinExistence type="predicted"/>
<dbReference type="PANTHER" id="PTHR24186">
    <property type="entry name" value="PROTEIN PHOSPHATASE 1 REGULATORY SUBUNIT"/>
    <property type="match status" value="1"/>
</dbReference>
<evidence type="ECO:0000256" key="4">
    <source>
        <dbReference type="ARBA" id="ARBA00022989"/>
    </source>
</evidence>